<dbReference type="EMBL" id="ACOL01000125">
    <property type="protein sequence ID" value="EEQ82050.1"/>
    <property type="molecule type" value="Genomic_DNA"/>
</dbReference>
<dbReference type="AlphaFoldDB" id="C4V9Q1"/>
<reference evidence="3" key="1">
    <citation type="journal article" date="2009" name="PLoS Pathog.">
        <title>Genomic analyses of the microsporidian Nosema ceranae, an emergent pathogen of honey bees.</title>
        <authorList>
            <person name="Cornman R.S."/>
            <person name="Chen Y.P."/>
            <person name="Schatz M.C."/>
            <person name="Street C."/>
            <person name="Zhao Y."/>
            <person name="Desany B."/>
            <person name="Egholm M."/>
            <person name="Hutchison S."/>
            <person name="Pettis J.S."/>
            <person name="Lipkin W.I."/>
            <person name="Evans J.D."/>
        </authorList>
    </citation>
    <scope>NUCLEOTIDE SEQUENCE [LARGE SCALE GENOMIC DNA]</scope>
    <source>
        <strain evidence="3">BRL01</strain>
    </source>
</reference>
<name>C4V9Q1_VAIC1</name>
<feature type="compositionally biased region" description="Basic and acidic residues" evidence="1">
    <location>
        <begin position="138"/>
        <end position="156"/>
    </location>
</feature>
<sequence length="506" mass="59698">MINNLHFFIYLCKSYRILKPKALENEDLYLTNINSKLVLQPFGDKENQRISIHKRKLFFSGDKYLSLDNDSIEIKLKKEKIVTYLKRSNFSQKKSDPFGFKNKKKILDTPKEKMQQKRNIKQPDQNITYETQRQPIRKKTEPEIVKPEEEPPDEPVKIRDEQNIDMDSILSKVKHLLNEKKNYLVESDSKIEEDTIKYTSLDVFIHPLNDKYIKLKTLEKDCVTYFKDSFIFTPCLNVDSQIFKIENEEDVFKTKKIVIDDEDDETTEITPSKRHKIPSSREKNHIYENEEMYHVKSKERKPDDKSAVAYTYGTQEEQINHKNRDYGDKNFRKIISKRETIVPDLRTSKVTKKDGVIKKSIYKPRYSNETSTTYLQGEKKYDDAYVENKPLENYKYQDNITKKTGKPYEKTLNTSYDPIRQKSFSSYNSEFITQFKPLENKKSIEYKPLPVKQKTDIIPKLPNIVISPPMPDVNKVDSTLARLNSPDDFLQKIKNSVDISDIDDLL</sequence>
<feature type="region of interest" description="Disordered" evidence="1">
    <location>
        <begin position="128"/>
        <end position="156"/>
    </location>
</feature>
<dbReference type="HOGENOM" id="CLU_538716_0_0_1"/>
<dbReference type="KEGG" id="nce:NCER_101308"/>
<protein>
    <submittedName>
        <fullName evidence="2">Uncharacterized protein</fullName>
    </submittedName>
</protein>
<dbReference type="VEuPathDB" id="MicrosporidiaDB:NCER_101308"/>
<evidence type="ECO:0000313" key="3">
    <source>
        <dbReference type="Proteomes" id="UP000009082"/>
    </source>
</evidence>
<gene>
    <name evidence="2" type="ORF">NCER_101308</name>
</gene>
<proteinExistence type="predicted"/>
<evidence type="ECO:0000256" key="1">
    <source>
        <dbReference type="SAM" id="MobiDB-lite"/>
    </source>
</evidence>
<dbReference type="Proteomes" id="UP000009082">
    <property type="component" value="Unassembled WGS sequence"/>
</dbReference>
<organism evidence="3">
    <name type="scientific">Vairimorpha ceranae (strain BRL01)</name>
    <name type="common">Microsporidian parasite</name>
    <name type="synonym">Nosema ceranae</name>
    <dbReference type="NCBI Taxonomy" id="578460"/>
    <lineage>
        <taxon>Eukaryota</taxon>
        <taxon>Fungi</taxon>
        <taxon>Fungi incertae sedis</taxon>
        <taxon>Microsporidia</taxon>
        <taxon>Nosematidae</taxon>
        <taxon>Vairimorpha</taxon>
    </lineage>
</organism>
<evidence type="ECO:0000313" key="2">
    <source>
        <dbReference type="EMBL" id="EEQ82050.1"/>
    </source>
</evidence>
<dbReference type="InParanoid" id="C4V9Q1"/>
<accession>C4V9Q1</accession>